<dbReference type="Pfam" id="PF07833">
    <property type="entry name" value="Cu_amine_oxidN1"/>
    <property type="match status" value="1"/>
</dbReference>
<reference evidence="4" key="1">
    <citation type="journal article" date="2019" name="Int. J. Syst. Evol. Microbiol.">
        <title>The Global Catalogue of Microorganisms (GCM) 10K type strain sequencing project: providing services to taxonomists for standard genome sequencing and annotation.</title>
        <authorList>
            <consortium name="The Broad Institute Genomics Platform"/>
            <consortium name="The Broad Institute Genome Sequencing Center for Infectious Disease"/>
            <person name="Wu L."/>
            <person name="Ma J."/>
        </authorList>
    </citation>
    <scope>NUCLEOTIDE SEQUENCE [LARGE SCALE GENOMIC DNA]</scope>
    <source>
        <strain evidence="4">CCUG 53270</strain>
    </source>
</reference>
<name>A0ABW3UKS2_9BACL</name>
<dbReference type="EMBL" id="JBHTLU010000014">
    <property type="protein sequence ID" value="MFD1221017.1"/>
    <property type="molecule type" value="Genomic_DNA"/>
</dbReference>
<gene>
    <name evidence="3" type="ORF">ACFQ4B_12900</name>
</gene>
<keyword evidence="4" id="KW-1185">Reference proteome</keyword>
<feature type="domain" description="Copper amine oxidase-like N-terminal" evidence="2">
    <location>
        <begin position="46"/>
        <end position="87"/>
    </location>
</feature>
<evidence type="ECO:0000259" key="2">
    <source>
        <dbReference type="Pfam" id="PF07833"/>
    </source>
</evidence>
<accession>A0ABW3UKS2</accession>
<evidence type="ECO:0000313" key="3">
    <source>
        <dbReference type="EMBL" id="MFD1221017.1"/>
    </source>
</evidence>
<sequence>MKNLLSGIFIGIALSLSSVAFAADAIQALLSPVKFEFNGEPRAMDSEYDTLNYKGHLYVPVRYVADNLGATVVYDEKEDKVLFRSGELNIPDSVTKGIAAGNLIFTKEGKRTKITGQLVYGRTGQYFYDSHRQKWNQLEATLYFFGKKGEIIGAADIKGDKFSSTPHSFETYTDQDISQYAYVQLYTYSINGSTIYEVPNLYKKDIPVPTILKTDFNHVSKIDIRYGNGILQVVEDQESLQKITSLLKDMVVTEARSQELPSGYLYYLDIYDGDKVVRFSATLILNRAKFVSPSSQKAELDRFMDSLYQQKTGNKLLPEGS</sequence>
<evidence type="ECO:0000313" key="4">
    <source>
        <dbReference type="Proteomes" id="UP001597180"/>
    </source>
</evidence>
<keyword evidence="1" id="KW-0732">Signal</keyword>
<evidence type="ECO:0000256" key="1">
    <source>
        <dbReference type="SAM" id="SignalP"/>
    </source>
</evidence>
<proteinExistence type="predicted"/>
<feature type="chain" id="PRO_5046715110" evidence="1">
    <location>
        <begin position="23"/>
        <end position="321"/>
    </location>
</feature>
<dbReference type="InterPro" id="IPR012854">
    <property type="entry name" value="Cu_amine_oxidase-like_N"/>
</dbReference>
<dbReference type="Proteomes" id="UP001597180">
    <property type="component" value="Unassembled WGS sequence"/>
</dbReference>
<feature type="signal peptide" evidence="1">
    <location>
        <begin position="1"/>
        <end position="22"/>
    </location>
</feature>
<dbReference type="RefSeq" id="WP_345592072.1">
    <property type="nucleotide sequence ID" value="NZ_BAABJG010000029.1"/>
</dbReference>
<organism evidence="3 4">
    <name type="scientific">Paenibacillus vulneris</name>
    <dbReference type="NCBI Taxonomy" id="1133364"/>
    <lineage>
        <taxon>Bacteria</taxon>
        <taxon>Bacillati</taxon>
        <taxon>Bacillota</taxon>
        <taxon>Bacilli</taxon>
        <taxon>Bacillales</taxon>
        <taxon>Paenibacillaceae</taxon>
        <taxon>Paenibacillus</taxon>
    </lineage>
</organism>
<protein>
    <submittedName>
        <fullName evidence="3">Stalk domain-containing protein</fullName>
    </submittedName>
</protein>
<comment type="caution">
    <text evidence="3">The sequence shown here is derived from an EMBL/GenBank/DDBJ whole genome shotgun (WGS) entry which is preliminary data.</text>
</comment>